<proteinExistence type="predicted"/>
<gene>
    <name evidence="1" type="ORF">ACFQ2J_16810</name>
</gene>
<dbReference type="CDD" id="cd07067">
    <property type="entry name" value="HP_PGM_like"/>
    <property type="match status" value="1"/>
</dbReference>
<reference evidence="2" key="1">
    <citation type="journal article" date="2019" name="Int. J. Syst. Evol. Microbiol.">
        <title>The Global Catalogue of Microorganisms (GCM) 10K type strain sequencing project: providing services to taxonomists for standard genome sequencing and annotation.</title>
        <authorList>
            <consortium name="The Broad Institute Genomics Platform"/>
            <consortium name="The Broad Institute Genome Sequencing Center for Infectious Disease"/>
            <person name="Wu L."/>
            <person name="Ma J."/>
        </authorList>
    </citation>
    <scope>NUCLEOTIDE SEQUENCE [LARGE SCALE GENOMIC DNA]</scope>
    <source>
        <strain evidence="2">CCUG 56607</strain>
    </source>
</reference>
<dbReference type="InterPro" id="IPR013078">
    <property type="entry name" value="His_Pase_superF_clade-1"/>
</dbReference>
<dbReference type="PANTHER" id="PTHR48100">
    <property type="entry name" value="BROAD-SPECIFICITY PHOSPHATASE YOR283W-RELATED"/>
    <property type="match status" value="1"/>
</dbReference>
<dbReference type="Gene3D" id="3.40.50.1240">
    <property type="entry name" value="Phosphoglycerate mutase-like"/>
    <property type="match status" value="1"/>
</dbReference>
<keyword evidence="1" id="KW-0378">Hydrolase</keyword>
<dbReference type="SMART" id="SM00855">
    <property type="entry name" value="PGAM"/>
    <property type="match status" value="1"/>
</dbReference>
<name>A0ABW3L456_9BACI</name>
<dbReference type="InterPro" id="IPR029033">
    <property type="entry name" value="His_PPase_superfam"/>
</dbReference>
<evidence type="ECO:0000313" key="2">
    <source>
        <dbReference type="Proteomes" id="UP001596990"/>
    </source>
</evidence>
<comment type="caution">
    <text evidence="1">The sequence shown here is derived from an EMBL/GenBank/DDBJ whole genome shotgun (WGS) entry which is preliminary data.</text>
</comment>
<dbReference type="Proteomes" id="UP001596990">
    <property type="component" value="Unassembled WGS sequence"/>
</dbReference>
<sequence>MTTIGFVRHGITEWNVQKRVQGTTDIPLNDTGKQQAEAAGERLTLEEPWDLIISSDLGRASETASIIGEKLGVPIDHKEQRIRELNCGEIEGTTEEERVEKWGPNWRELDLGMDSYESIGKRGLAYIEELATTYGGKRVLVVSHGGFIGLTMRYLLPEMQHTNIGNTSVTVIEKREKGWSCSLYNCSKHLDAVEAN</sequence>
<dbReference type="EMBL" id="JBHTKL010000006">
    <property type="protein sequence ID" value="MFD1020851.1"/>
    <property type="molecule type" value="Genomic_DNA"/>
</dbReference>
<evidence type="ECO:0000313" key="1">
    <source>
        <dbReference type="EMBL" id="MFD1020851.1"/>
    </source>
</evidence>
<dbReference type="InterPro" id="IPR050275">
    <property type="entry name" value="PGM_Phosphatase"/>
</dbReference>
<accession>A0ABW3L456</accession>
<dbReference type="GO" id="GO:0016787">
    <property type="term" value="F:hydrolase activity"/>
    <property type="evidence" value="ECO:0007669"/>
    <property type="project" value="UniProtKB-KW"/>
</dbReference>
<dbReference type="RefSeq" id="WP_386063252.1">
    <property type="nucleotide sequence ID" value="NZ_JBHTKL010000006.1"/>
</dbReference>
<organism evidence="1 2">
    <name type="scientific">Thalassobacillus hwangdonensis</name>
    <dbReference type="NCBI Taxonomy" id="546108"/>
    <lineage>
        <taxon>Bacteria</taxon>
        <taxon>Bacillati</taxon>
        <taxon>Bacillota</taxon>
        <taxon>Bacilli</taxon>
        <taxon>Bacillales</taxon>
        <taxon>Bacillaceae</taxon>
        <taxon>Thalassobacillus</taxon>
    </lineage>
</organism>
<dbReference type="SUPFAM" id="SSF53254">
    <property type="entry name" value="Phosphoglycerate mutase-like"/>
    <property type="match status" value="1"/>
</dbReference>
<dbReference type="PANTHER" id="PTHR48100:SF59">
    <property type="entry name" value="ADENOSYLCOBALAMIN_ALPHA-RIBAZOLE PHOSPHATASE"/>
    <property type="match status" value="1"/>
</dbReference>
<keyword evidence="2" id="KW-1185">Reference proteome</keyword>
<protein>
    <submittedName>
        <fullName evidence="1">Histidine phosphatase family protein</fullName>
        <ecNumber evidence="1">3.1.3.-</ecNumber>
    </submittedName>
</protein>
<dbReference type="EC" id="3.1.3.-" evidence="1"/>
<dbReference type="Pfam" id="PF00300">
    <property type="entry name" value="His_Phos_1"/>
    <property type="match status" value="1"/>
</dbReference>